<evidence type="ECO:0000313" key="2">
    <source>
        <dbReference type="Proteomes" id="UP000727907"/>
    </source>
</evidence>
<proteinExistence type="predicted"/>
<organism evidence="1 2">
    <name type="scientific">Reyranella humidisoli</name>
    <dbReference type="NCBI Taxonomy" id="2849149"/>
    <lineage>
        <taxon>Bacteria</taxon>
        <taxon>Pseudomonadati</taxon>
        <taxon>Pseudomonadota</taxon>
        <taxon>Alphaproteobacteria</taxon>
        <taxon>Hyphomicrobiales</taxon>
        <taxon>Reyranellaceae</taxon>
        <taxon>Reyranella</taxon>
    </lineage>
</organism>
<gene>
    <name evidence="1" type="ORF">KQ910_04240</name>
</gene>
<name>A0ABS6IEC7_9HYPH</name>
<sequence length="81" mass="8960">MDNLHRRGDLRVRSREQAGNLLGHGLVRCEPGKLGLPQIEIAARQPVEISGGIARRTARRVVVFGGHEHTITHRRGYAAFA</sequence>
<accession>A0ABS6IEC7</accession>
<keyword evidence="2" id="KW-1185">Reference proteome</keyword>
<dbReference type="RefSeq" id="WP_216957230.1">
    <property type="nucleotide sequence ID" value="NZ_JAHOPB010000001.1"/>
</dbReference>
<evidence type="ECO:0000313" key="1">
    <source>
        <dbReference type="EMBL" id="MBU8872956.1"/>
    </source>
</evidence>
<dbReference type="EMBL" id="JAHOPB010000001">
    <property type="protein sequence ID" value="MBU8872956.1"/>
    <property type="molecule type" value="Genomic_DNA"/>
</dbReference>
<comment type="caution">
    <text evidence="1">The sequence shown here is derived from an EMBL/GenBank/DDBJ whole genome shotgun (WGS) entry which is preliminary data.</text>
</comment>
<dbReference type="Proteomes" id="UP000727907">
    <property type="component" value="Unassembled WGS sequence"/>
</dbReference>
<reference evidence="1 2" key="1">
    <citation type="submission" date="2021-06" db="EMBL/GenBank/DDBJ databases">
        <authorList>
            <person name="Lee D.H."/>
        </authorList>
    </citation>
    <scope>NUCLEOTIDE SEQUENCE [LARGE SCALE GENOMIC DNA]</scope>
    <source>
        <strain evidence="1 2">MMS21-HV4-11</strain>
    </source>
</reference>
<protein>
    <submittedName>
        <fullName evidence="1">Uncharacterized protein</fullName>
    </submittedName>
</protein>